<keyword evidence="2" id="KW-1185">Reference proteome</keyword>
<sequence length="44" mass="5163">LSQVVTYPTLQCCKNSYNLFRCNSQLVHLLRTRQSQKVPVKKCH</sequence>
<reference evidence="2" key="2">
    <citation type="journal article" date="2017" name="Nat. Plants">
        <title>The Aegilops tauschii genome reveals multiple impacts of transposons.</title>
        <authorList>
            <person name="Zhao G."/>
            <person name="Zou C."/>
            <person name="Li K."/>
            <person name="Wang K."/>
            <person name="Li T."/>
            <person name="Gao L."/>
            <person name="Zhang X."/>
            <person name="Wang H."/>
            <person name="Yang Z."/>
            <person name="Liu X."/>
            <person name="Jiang W."/>
            <person name="Mao L."/>
            <person name="Kong X."/>
            <person name="Jiao Y."/>
            <person name="Jia J."/>
        </authorList>
    </citation>
    <scope>NUCLEOTIDE SEQUENCE [LARGE SCALE GENOMIC DNA]</scope>
    <source>
        <strain evidence="2">cv. AL8/78</strain>
    </source>
</reference>
<protein>
    <submittedName>
        <fullName evidence="1">Uncharacterized protein</fullName>
    </submittedName>
</protein>
<reference evidence="2" key="1">
    <citation type="journal article" date="2014" name="Science">
        <title>Ancient hybridizations among the ancestral genomes of bread wheat.</title>
        <authorList>
            <consortium name="International Wheat Genome Sequencing Consortium,"/>
            <person name="Marcussen T."/>
            <person name="Sandve S.R."/>
            <person name="Heier L."/>
            <person name="Spannagl M."/>
            <person name="Pfeifer M."/>
            <person name="Jakobsen K.S."/>
            <person name="Wulff B.B."/>
            <person name="Steuernagel B."/>
            <person name="Mayer K.F."/>
            <person name="Olsen O.A."/>
        </authorList>
    </citation>
    <scope>NUCLEOTIDE SEQUENCE [LARGE SCALE GENOMIC DNA]</scope>
    <source>
        <strain evidence="2">cv. AL8/78</strain>
    </source>
</reference>
<dbReference type="EnsemblPlants" id="AET3Gv20239800.3">
    <property type="protein sequence ID" value="AET3Gv20239800.3"/>
    <property type="gene ID" value="AET3Gv20239800"/>
</dbReference>
<dbReference type="AlphaFoldDB" id="A0A453E6H3"/>
<proteinExistence type="predicted"/>
<dbReference type="Gramene" id="AET3Gv20239800.3">
    <property type="protein sequence ID" value="AET3Gv20239800.3"/>
    <property type="gene ID" value="AET3Gv20239800"/>
</dbReference>
<evidence type="ECO:0000313" key="2">
    <source>
        <dbReference type="Proteomes" id="UP000015105"/>
    </source>
</evidence>
<reference evidence="1" key="3">
    <citation type="journal article" date="2017" name="Nature">
        <title>Genome sequence of the progenitor of the wheat D genome Aegilops tauschii.</title>
        <authorList>
            <person name="Luo M.C."/>
            <person name="Gu Y.Q."/>
            <person name="Puiu D."/>
            <person name="Wang H."/>
            <person name="Twardziok S.O."/>
            <person name="Deal K.R."/>
            <person name="Huo N."/>
            <person name="Zhu T."/>
            <person name="Wang L."/>
            <person name="Wang Y."/>
            <person name="McGuire P.E."/>
            <person name="Liu S."/>
            <person name="Long H."/>
            <person name="Ramasamy R.K."/>
            <person name="Rodriguez J.C."/>
            <person name="Van S.L."/>
            <person name="Yuan L."/>
            <person name="Wang Z."/>
            <person name="Xia Z."/>
            <person name="Xiao L."/>
            <person name="Anderson O.D."/>
            <person name="Ouyang S."/>
            <person name="Liang Y."/>
            <person name="Zimin A.V."/>
            <person name="Pertea G."/>
            <person name="Qi P."/>
            <person name="Bennetzen J.L."/>
            <person name="Dai X."/>
            <person name="Dawson M.W."/>
            <person name="Muller H.G."/>
            <person name="Kugler K."/>
            <person name="Rivarola-Duarte L."/>
            <person name="Spannagl M."/>
            <person name="Mayer K.F.X."/>
            <person name="Lu F.H."/>
            <person name="Bevan M.W."/>
            <person name="Leroy P."/>
            <person name="Li P."/>
            <person name="You F.M."/>
            <person name="Sun Q."/>
            <person name="Liu Z."/>
            <person name="Lyons E."/>
            <person name="Wicker T."/>
            <person name="Salzberg S.L."/>
            <person name="Devos K.M."/>
            <person name="Dvorak J."/>
        </authorList>
    </citation>
    <scope>NUCLEOTIDE SEQUENCE [LARGE SCALE GENOMIC DNA]</scope>
    <source>
        <strain evidence="1">cv. AL8/78</strain>
    </source>
</reference>
<evidence type="ECO:0000313" key="1">
    <source>
        <dbReference type="EnsemblPlants" id="AET3Gv20239800.3"/>
    </source>
</evidence>
<name>A0A453E6H3_AEGTS</name>
<accession>A0A453E6H3</accession>
<organism evidence="1 2">
    <name type="scientific">Aegilops tauschii subsp. strangulata</name>
    <name type="common">Goatgrass</name>
    <dbReference type="NCBI Taxonomy" id="200361"/>
    <lineage>
        <taxon>Eukaryota</taxon>
        <taxon>Viridiplantae</taxon>
        <taxon>Streptophyta</taxon>
        <taxon>Embryophyta</taxon>
        <taxon>Tracheophyta</taxon>
        <taxon>Spermatophyta</taxon>
        <taxon>Magnoliopsida</taxon>
        <taxon>Liliopsida</taxon>
        <taxon>Poales</taxon>
        <taxon>Poaceae</taxon>
        <taxon>BOP clade</taxon>
        <taxon>Pooideae</taxon>
        <taxon>Triticodae</taxon>
        <taxon>Triticeae</taxon>
        <taxon>Triticinae</taxon>
        <taxon>Aegilops</taxon>
    </lineage>
</organism>
<reference evidence="1" key="5">
    <citation type="journal article" date="2021" name="G3 (Bethesda)">
        <title>Aegilops tauschii genome assembly Aet v5.0 features greater sequence contiguity and improved annotation.</title>
        <authorList>
            <person name="Wang L."/>
            <person name="Zhu T."/>
            <person name="Rodriguez J.C."/>
            <person name="Deal K.R."/>
            <person name="Dubcovsky J."/>
            <person name="McGuire P.E."/>
            <person name="Lux T."/>
            <person name="Spannagl M."/>
            <person name="Mayer K.F.X."/>
            <person name="Baldrich P."/>
            <person name="Meyers B.C."/>
            <person name="Huo N."/>
            <person name="Gu Y.Q."/>
            <person name="Zhou H."/>
            <person name="Devos K.M."/>
            <person name="Bennetzen J.L."/>
            <person name="Unver T."/>
            <person name="Budak H."/>
            <person name="Gulick P.J."/>
            <person name="Galiba G."/>
            <person name="Kalapos B."/>
            <person name="Nelson D.R."/>
            <person name="Li P."/>
            <person name="You F.M."/>
            <person name="Luo M.C."/>
            <person name="Dvorak J."/>
        </authorList>
    </citation>
    <scope>NUCLEOTIDE SEQUENCE [LARGE SCALE GENOMIC DNA]</scope>
    <source>
        <strain evidence="1">cv. AL8/78</strain>
    </source>
</reference>
<reference evidence="1" key="4">
    <citation type="submission" date="2019-03" db="UniProtKB">
        <authorList>
            <consortium name="EnsemblPlants"/>
        </authorList>
    </citation>
    <scope>IDENTIFICATION</scope>
</reference>
<dbReference type="Proteomes" id="UP000015105">
    <property type="component" value="Chromosome 3D"/>
</dbReference>